<sequence>MARLLGPLHRFLPARPGARRALSAAVVAIVLVPGLLVALLLSGCDTGASTGDKAAAPLDRPVLVAPVHFEDLAETRTFAATIRPRIESDLGFRVGGKVARRLVQNGDRVRAGQPLLLLDTTDLELQRQQAEAEVRAATTSRAQAEAEEARATELQRKGWAAAATLDRARAAAEEARGRLTRAQRSLDLARNALDYATLEADADGVITATPVEPGQVVAAGQPAVRLARLAEVEAQVAFPETFVERARGASGHLTLWSLPGRSYEVRLRELSPTADAATRTYAARYTIPAADDAVRLGMSATLTLREGGGQHAARLPLTALFNHGRGPCVWVVEDGGRLVARPVEIVRYEGSGVLIGSGVAEGEKVVTLGVEKLDPGLVVRPVASLSF</sequence>
<comment type="similarity">
    <text evidence="2">Belongs to the membrane fusion protein (MFP) (TC 8.A.1) family.</text>
</comment>
<dbReference type="Pfam" id="PF25954">
    <property type="entry name" value="Beta-barrel_RND_2"/>
    <property type="match status" value="1"/>
</dbReference>
<keyword evidence="5" id="KW-0472">Membrane</keyword>
<organism evidence="9 10">
    <name type="scientific">Rhodoplanes serenus</name>
    <dbReference type="NCBI Taxonomy" id="200615"/>
    <lineage>
        <taxon>Bacteria</taxon>
        <taxon>Pseudomonadati</taxon>
        <taxon>Pseudomonadota</taxon>
        <taxon>Alphaproteobacteria</taxon>
        <taxon>Hyphomicrobiales</taxon>
        <taxon>Nitrobacteraceae</taxon>
        <taxon>Rhodoplanes</taxon>
    </lineage>
</organism>
<dbReference type="PANTHER" id="PTHR30469">
    <property type="entry name" value="MULTIDRUG RESISTANCE PROTEIN MDTA"/>
    <property type="match status" value="1"/>
</dbReference>
<comment type="subcellular location">
    <subcellularLocation>
        <location evidence="1">Cell envelope</location>
    </subcellularLocation>
</comment>
<name>A0A327K5S2_9BRAD</name>
<dbReference type="Gene3D" id="2.40.50.100">
    <property type="match status" value="1"/>
</dbReference>
<dbReference type="Proteomes" id="UP000289200">
    <property type="component" value="Unassembled WGS sequence"/>
</dbReference>
<dbReference type="NCBIfam" id="TIGR01730">
    <property type="entry name" value="RND_mfp"/>
    <property type="match status" value="1"/>
</dbReference>
<dbReference type="GO" id="GO:1990281">
    <property type="term" value="C:efflux pump complex"/>
    <property type="evidence" value="ECO:0007669"/>
    <property type="project" value="TreeGrafter"/>
</dbReference>
<evidence type="ECO:0000313" key="10">
    <source>
        <dbReference type="Proteomes" id="UP000289200"/>
    </source>
</evidence>
<dbReference type="InterPro" id="IPR006143">
    <property type="entry name" value="RND_pump_MFP"/>
</dbReference>
<evidence type="ECO:0000313" key="9">
    <source>
        <dbReference type="EMBL" id="VCU08865.1"/>
    </source>
</evidence>
<gene>
    <name evidence="9" type="primary">mdtE_2</name>
    <name evidence="9" type="ORF">RHODGE_RHODGE_02623</name>
</gene>
<dbReference type="Gene3D" id="2.40.420.20">
    <property type="match status" value="1"/>
</dbReference>
<dbReference type="InterPro" id="IPR058625">
    <property type="entry name" value="MdtA-like_BSH"/>
</dbReference>
<dbReference type="OrthoDB" id="9813967at2"/>
<keyword evidence="10" id="KW-1185">Reference proteome</keyword>
<dbReference type="GO" id="GO:0015562">
    <property type="term" value="F:efflux transmembrane transporter activity"/>
    <property type="evidence" value="ECO:0007669"/>
    <property type="project" value="TreeGrafter"/>
</dbReference>
<comment type="caution">
    <text evidence="9">The sequence shown here is derived from an EMBL/GenBank/DDBJ whole genome shotgun (WGS) entry which is preliminary data.</text>
</comment>
<feature type="domain" description="Multidrug resistance protein MdtA-like barrel-sandwich hybrid" evidence="6">
    <location>
        <begin position="90"/>
        <end position="223"/>
    </location>
</feature>
<reference evidence="10" key="1">
    <citation type="submission" date="2018-10" db="EMBL/GenBank/DDBJ databases">
        <authorList>
            <person name="Peiro R."/>
            <person name="Begona"/>
            <person name="Cbmso G."/>
            <person name="Lopez M."/>
            <person name="Gonzalez S."/>
            <person name="Sacristan E."/>
            <person name="Castillo E."/>
        </authorList>
    </citation>
    <scope>NUCLEOTIDE SEQUENCE [LARGE SCALE GENOMIC DNA]</scope>
</reference>
<keyword evidence="4" id="KW-0175">Coiled coil</keyword>
<dbReference type="InterPro" id="IPR058792">
    <property type="entry name" value="Beta-barrel_RND_2"/>
</dbReference>
<feature type="domain" description="CusB-like beta-barrel" evidence="7">
    <location>
        <begin position="235"/>
        <end position="306"/>
    </location>
</feature>
<keyword evidence="5" id="KW-0812">Transmembrane</keyword>
<evidence type="ECO:0000256" key="5">
    <source>
        <dbReference type="SAM" id="Phobius"/>
    </source>
</evidence>
<dbReference type="Pfam" id="PF25967">
    <property type="entry name" value="RND-MFP_C"/>
    <property type="match status" value="1"/>
</dbReference>
<evidence type="ECO:0000259" key="8">
    <source>
        <dbReference type="Pfam" id="PF25967"/>
    </source>
</evidence>
<evidence type="ECO:0000259" key="7">
    <source>
        <dbReference type="Pfam" id="PF25954"/>
    </source>
</evidence>
<dbReference type="Gene3D" id="2.40.30.170">
    <property type="match status" value="1"/>
</dbReference>
<dbReference type="RefSeq" id="WP_111385565.1">
    <property type="nucleotide sequence ID" value="NZ_UWOC01000148.1"/>
</dbReference>
<keyword evidence="3" id="KW-0813">Transport</keyword>
<dbReference type="InterPro" id="IPR058627">
    <property type="entry name" value="MdtA-like_C"/>
</dbReference>
<feature type="coiled-coil region" evidence="4">
    <location>
        <begin position="127"/>
        <end position="192"/>
    </location>
</feature>
<feature type="domain" description="Multidrug resistance protein MdtA-like C-terminal permuted SH3" evidence="8">
    <location>
        <begin position="316"/>
        <end position="371"/>
    </location>
</feature>
<dbReference type="PANTHER" id="PTHR30469:SF18">
    <property type="entry name" value="RESISTANCE-NODULATION-CELL DIVISION (RND) EFFLUX MEMBRANE FUSION PROTEIN-RELATED"/>
    <property type="match status" value="1"/>
</dbReference>
<protein>
    <submittedName>
        <fullName evidence="9">Multidrug resistance protein MdtE</fullName>
    </submittedName>
</protein>
<evidence type="ECO:0000256" key="3">
    <source>
        <dbReference type="ARBA" id="ARBA00022448"/>
    </source>
</evidence>
<evidence type="ECO:0000256" key="1">
    <source>
        <dbReference type="ARBA" id="ARBA00004196"/>
    </source>
</evidence>
<dbReference type="Pfam" id="PF25917">
    <property type="entry name" value="BSH_RND"/>
    <property type="match status" value="1"/>
</dbReference>
<dbReference type="SUPFAM" id="SSF111369">
    <property type="entry name" value="HlyD-like secretion proteins"/>
    <property type="match status" value="1"/>
</dbReference>
<evidence type="ECO:0000256" key="4">
    <source>
        <dbReference type="SAM" id="Coils"/>
    </source>
</evidence>
<dbReference type="AlphaFoldDB" id="A0A327K5S2"/>
<dbReference type="Gene3D" id="1.10.287.470">
    <property type="entry name" value="Helix hairpin bin"/>
    <property type="match status" value="1"/>
</dbReference>
<dbReference type="EMBL" id="UWOC01000148">
    <property type="protein sequence ID" value="VCU08865.1"/>
    <property type="molecule type" value="Genomic_DNA"/>
</dbReference>
<evidence type="ECO:0000256" key="2">
    <source>
        <dbReference type="ARBA" id="ARBA00009477"/>
    </source>
</evidence>
<accession>A0A327K5S2</accession>
<proteinExistence type="inferred from homology"/>
<feature type="transmembrane region" description="Helical" evidence="5">
    <location>
        <begin position="21"/>
        <end position="41"/>
    </location>
</feature>
<keyword evidence="5" id="KW-1133">Transmembrane helix</keyword>
<evidence type="ECO:0000259" key="6">
    <source>
        <dbReference type="Pfam" id="PF25917"/>
    </source>
</evidence>